<reference evidence="2 3" key="1">
    <citation type="journal article" date="2019" name="Commun. Biol.">
        <title>The bagworm genome reveals a unique fibroin gene that provides high tensile strength.</title>
        <authorList>
            <person name="Kono N."/>
            <person name="Nakamura H."/>
            <person name="Ohtoshi R."/>
            <person name="Tomita M."/>
            <person name="Numata K."/>
            <person name="Arakawa K."/>
        </authorList>
    </citation>
    <scope>NUCLEOTIDE SEQUENCE [LARGE SCALE GENOMIC DNA]</scope>
</reference>
<feature type="chain" id="PRO_5020032025" evidence="1">
    <location>
        <begin position="18"/>
        <end position="70"/>
    </location>
</feature>
<organism evidence="2 3">
    <name type="scientific">Eumeta variegata</name>
    <name type="common">Bagworm moth</name>
    <name type="synonym">Eumeta japonica</name>
    <dbReference type="NCBI Taxonomy" id="151549"/>
    <lineage>
        <taxon>Eukaryota</taxon>
        <taxon>Metazoa</taxon>
        <taxon>Ecdysozoa</taxon>
        <taxon>Arthropoda</taxon>
        <taxon>Hexapoda</taxon>
        <taxon>Insecta</taxon>
        <taxon>Pterygota</taxon>
        <taxon>Neoptera</taxon>
        <taxon>Endopterygota</taxon>
        <taxon>Lepidoptera</taxon>
        <taxon>Glossata</taxon>
        <taxon>Ditrysia</taxon>
        <taxon>Tineoidea</taxon>
        <taxon>Psychidae</taxon>
        <taxon>Oiketicinae</taxon>
        <taxon>Eumeta</taxon>
    </lineage>
</organism>
<dbReference type="EMBL" id="BGZK01001565">
    <property type="protein sequence ID" value="GBP82439.1"/>
    <property type="molecule type" value="Genomic_DNA"/>
</dbReference>
<proteinExistence type="predicted"/>
<comment type="caution">
    <text evidence="2">The sequence shown here is derived from an EMBL/GenBank/DDBJ whole genome shotgun (WGS) entry which is preliminary data.</text>
</comment>
<dbReference type="AlphaFoldDB" id="A0A4C1Z695"/>
<gene>
    <name evidence="2" type="ORF">EVAR_60168_1</name>
</gene>
<keyword evidence="3" id="KW-1185">Reference proteome</keyword>
<evidence type="ECO:0000313" key="3">
    <source>
        <dbReference type="Proteomes" id="UP000299102"/>
    </source>
</evidence>
<protein>
    <submittedName>
        <fullName evidence="2">Uncharacterized protein</fullName>
    </submittedName>
</protein>
<name>A0A4C1Z695_EUMVA</name>
<feature type="signal peptide" evidence="1">
    <location>
        <begin position="1"/>
        <end position="17"/>
    </location>
</feature>
<accession>A0A4C1Z695</accession>
<evidence type="ECO:0000313" key="2">
    <source>
        <dbReference type="EMBL" id="GBP82439.1"/>
    </source>
</evidence>
<keyword evidence="1" id="KW-0732">Signal</keyword>
<dbReference type="Proteomes" id="UP000299102">
    <property type="component" value="Unassembled WGS sequence"/>
</dbReference>
<evidence type="ECO:0000256" key="1">
    <source>
        <dbReference type="SAM" id="SignalP"/>
    </source>
</evidence>
<sequence length="70" mass="7660">MFRELIFLAAALSIASAVLEGPNVCTRQEIGVKEKYGGEEEGQEALNLRITSVAGNSQRQSFVRCTISDR</sequence>